<feature type="domain" description="RPGRIP1 C-terminal" evidence="2">
    <location>
        <begin position="213"/>
        <end position="373"/>
    </location>
</feature>
<feature type="compositionally biased region" description="Polar residues" evidence="1">
    <location>
        <begin position="80"/>
        <end position="94"/>
    </location>
</feature>
<dbReference type="KEGG" id="fas:105266364"/>
<dbReference type="PANTHER" id="PTHR14240">
    <property type="entry name" value="RETINITIS PIGMENTOSA GTPASE REGULATOR-INTERACTING PROTEIN"/>
    <property type="match status" value="1"/>
</dbReference>
<keyword evidence="3" id="KW-1185">Reference proteome</keyword>
<dbReference type="InterPro" id="IPR041091">
    <property type="entry name" value="RPGRIP1_C"/>
</dbReference>
<feature type="compositionally biased region" description="Basic and acidic residues" evidence="1">
    <location>
        <begin position="96"/>
        <end position="112"/>
    </location>
</feature>
<dbReference type="Proteomes" id="UP000694866">
    <property type="component" value="Unplaced"/>
</dbReference>
<dbReference type="OrthoDB" id="2133912at2759"/>
<protein>
    <recommendedName>
        <fullName evidence="2">RPGRIP1 C-terminal domain-containing protein</fullName>
    </recommendedName>
</protein>
<feature type="compositionally biased region" description="Basic and acidic residues" evidence="1">
    <location>
        <begin position="65"/>
        <end position="75"/>
    </location>
</feature>
<gene>
    <name evidence="4" type="primary">LOC105266364</name>
</gene>
<dbReference type="Gene3D" id="2.60.40.150">
    <property type="entry name" value="C2 domain"/>
    <property type="match status" value="1"/>
</dbReference>
<dbReference type="InterPro" id="IPR035892">
    <property type="entry name" value="C2_domain_sf"/>
</dbReference>
<proteinExistence type="predicted"/>
<reference evidence="4" key="1">
    <citation type="submission" date="2025-08" db="UniProtKB">
        <authorList>
            <consortium name="RefSeq"/>
        </authorList>
    </citation>
    <scope>IDENTIFICATION</scope>
    <source>
        <strain evidence="4">USDA-PBARC FA_bdor</strain>
        <tissue evidence="4">Whole organism</tissue>
    </source>
</reference>
<dbReference type="GeneID" id="105266364"/>
<feature type="region of interest" description="Disordered" evidence="1">
    <location>
        <begin position="54"/>
        <end position="140"/>
    </location>
</feature>
<evidence type="ECO:0000313" key="4">
    <source>
        <dbReference type="RefSeq" id="XP_011302778.1"/>
    </source>
</evidence>
<dbReference type="InterPro" id="IPR031139">
    <property type="entry name" value="RPGRIP1_fam"/>
</dbReference>
<dbReference type="RefSeq" id="XP_011302778.1">
    <property type="nucleotide sequence ID" value="XM_011304476.1"/>
</dbReference>
<evidence type="ECO:0000256" key="1">
    <source>
        <dbReference type="SAM" id="MobiDB-lite"/>
    </source>
</evidence>
<dbReference type="Pfam" id="PF18111">
    <property type="entry name" value="RPGR1_C"/>
    <property type="match status" value="1"/>
</dbReference>
<accession>A0A9R1T5D4</accession>
<evidence type="ECO:0000259" key="2">
    <source>
        <dbReference type="Pfam" id="PF18111"/>
    </source>
</evidence>
<name>A0A9R1T5D4_9HYME</name>
<sequence length="375" mass="43386">MSVKDILDYPQNKLHYIVNMECSVPCYRTANFGQIVFWIRLSCDVNRVRMFKQQRKKLETSTNSEMRRAENESKPRSRRFSQQEFKSPESSLDTLHTIHDSRRRDTHFESITKSHQYQSSTTSTSERIDPNVGYEESRSDNFQSRTDSWRAWSSGDYSGRRKEIGEAVQLQQQINSGFPDTDNLFDDTNTVITDDWGRYKRKSLNSQMTETGDAVVIRIERLSLFPRCTLLNDRDVKQLYVEFSFLGNHGPDLETVSVPIPRSSPYHLYFNYMKKFDIDTKIHSDQRKKLEEMLSDEVSSTVKFTIVNEPLMEEMETKDCVEVGHAYLNLKEHVLNGGSHDISLKVSNIEASDTIGSLKITVLGADAIRKCITQD</sequence>
<dbReference type="AlphaFoldDB" id="A0A9R1T5D4"/>
<organism evidence="3 4">
    <name type="scientific">Fopius arisanus</name>
    <dbReference type="NCBI Taxonomy" id="64838"/>
    <lineage>
        <taxon>Eukaryota</taxon>
        <taxon>Metazoa</taxon>
        <taxon>Ecdysozoa</taxon>
        <taxon>Arthropoda</taxon>
        <taxon>Hexapoda</taxon>
        <taxon>Insecta</taxon>
        <taxon>Pterygota</taxon>
        <taxon>Neoptera</taxon>
        <taxon>Endopterygota</taxon>
        <taxon>Hymenoptera</taxon>
        <taxon>Apocrita</taxon>
        <taxon>Ichneumonoidea</taxon>
        <taxon>Braconidae</taxon>
        <taxon>Opiinae</taxon>
        <taxon>Fopius</taxon>
    </lineage>
</organism>
<evidence type="ECO:0000313" key="3">
    <source>
        <dbReference type="Proteomes" id="UP000694866"/>
    </source>
</evidence>
<dbReference type="PANTHER" id="PTHR14240:SF5">
    <property type="entry name" value="RPGRIP1 C-TERMINAL DOMAIN-CONTAINING PROTEIN"/>
    <property type="match status" value="1"/>
</dbReference>